<keyword evidence="3 6" id="KW-0812">Transmembrane</keyword>
<comment type="caution">
    <text evidence="7">The sequence shown here is derived from an EMBL/GenBank/DDBJ whole genome shotgun (WGS) entry which is preliminary data.</text>
</comment>
<proteinExistence type="predicted"/>
<evidence type="ECO:0000256" key="6">
    <source>
        <dbReference type="SAM" id="Phobius"/>
    </source>
</evidence>
<accession>A0AAV3U0W3</accession>
<evidence type="ECO:0000256" key="1">
    <source>
        <dbReference type="ARBA" id="ARBA00004651"/>
    </source>
</evidence>
<feature type="transmembrane region" description="Helical" evidence="6">
    <location>
        <begin position="126"/>
        <end position="151"/>
    </location>
</feature>
<feature type="transmembrane region" description="Helical" evidence="6">
    <location>
        <begin position="503"/>
        <end position="524"/>
    </location>
</feature>
<feature type="transmembrane region" description="Helical" evidence="6">
    <location>
        <begin position="62"/>
        <end position="79"/>
    </location>
</feature>
<keyword evidence="8" id="KW-1185">Reference proteome</keyword>
<feature type="transmembrane region" description="Helical" evidence="6">
    <location>
        <begin position="420"/>
        <end position="438"/>
    </location>
</feature>
<dbReference type="AlphaFoldDB" id="A0AAV3U0W3"/>
<evidence type="ECO:0008006" key="9">
    <source>
        <dbReference type="Google" id="ProtNLM"/>
    </source>
</evidence>
<dbReference type="InterPro" id="IPR050833">
    <property type="entry name" value="Poly_Biosynth_Transport"/>
</dbReference>
<dbReference type="GO" id="GO:0005886">
    <property type="term" value="C:plasma membrane"/>
    <property type="evidence" value="ECO:0007669"/>
    <property type="project" value="UniProtKB-SubCell"/>
</dbReference>
<feature type="transmembrane region" description="Helical" evidence="6">
    <location>
        <begin position="163"/>
        <end position="184"/>
    </location>
</feature>
<organism evidence="7 8">
    <name type="scientific">Halioxenophilus aromaticivorans</name>
    <dbReference type="NCBI Taxonomy" id="1306992"/>
    <lineage>
        <taxon>Bacteria</taxon>
        <taxon>Pseudomonadati</taxon>
        <taxon>Pseudomonadota</taxon>
        <taxon>Gammaproteobacteria</taxon>
        <taxon>Alteromonadales</taxon>
        <taxon>Alteromonadaceae</taxon>
        <taxon>Halioxenophilus</taxon>
    </lineage>
</organism>
<name>A0AAV3U0W3_9ALTE</name>
<gene>
    <name evidence="7" type="ORF">GCM10025791_17700</name>
</gene>
<evidence type="ECO:0000313" key="8">
    <source>
        <dbReference type="Proteomes" id="UP001409585"/>
    </source>
</evidence>
<feature type="transmembrane region" description="Helical" evidence="6">
    <location>
        <begin position="444"/>
        <end position="465"/>
    </location>
</feature>
<sequence>MLHLGCHSWQPYSIFACNFNLPTTLISPPQDLQSMAPEINSKKSYGFAAISKSLKPFLIGKGVRLFVSVAVILLLARVLEEAQYAVYVSLTALVTIVGAVSSIGIQQSMLRYIPELRASGNNQAMYWMFIRGMLLRVGLVGIVLLIGIPFAFKYGHNLGLDDWLWVVPWYAGVGVLRLGALSLSQSLEALLWQKQAQYGMAIGGFVRLMGIVLVMQFGQLDLWAVVLIELVSEGLSLVIMTAGWFAMRSADVHKQDGSLEWWPENRKRVYRFGAWSGLMNQTRMLYGSSPNRLMTAHYLGSADLALFGFADSLNNLATRLMPTKMMMSMIRPVFIAKYSEEQDFSLLSDLSNLVYRLNLSLLALPIALLLVAGEPVLSWLTAGKYGEAAYLLAGFLALMLTEGMRTTLELLVQAVEKNQILLTNLIQSVSLFVAIPLFPILGLWALIVVNLLGTMVANFIVVYLLGRHGHDFKFDWALSALVTGYAAVAGGLGYWVLTLSGSYIAAALVTTVVFAIGMVVKPPLRQTEKDMLMKLIRSQRKPRIT</sequence>
<feature type="transmembrane region" description="Helical" evidence="6">
    <location>
        <begin position="196"/>
        <end position="217"/>
    </location>
</feature>
<keyword evidence="5 6" id="KW-0472">Membrane</keyword>
<reference evidence="8" key="1">
    <citation type="journal article" date="2019" name="Int. J. Syst. Evol. Microbiol.">
        <title>The Global Catalogue of Microorganisms (GCM) 10K type strain sequencing project: providing services to taxonomists for standard genome sequencing and annotation.</title>
        <authorList>
            <consortium name="The Broad Institute Genomics Platform"/>
            <consortium name="The Broad Institute Genome Sequencing Center for Infectious Disease"/>
            <person name="Wu L."/>
            <person name="Ma J."/>
        </authorList>
    </citation>
    <scope>NUCLEOTIDE SEQUENCE [LARGE SCALE GENOMIC DNA]</scope>
    <source>
        <strain evidence="8">JCM 19134</strain>
    </source>
</reference>
<dbReference type="Proteomes" id="UP001409585">
    <property type="component" value="Unassembled WGS sequence"/>
</dbReference>
<feature type="transmembrane region" description="Helical" evidence="6">
    <location>
        <begin position="361"/>
        <end position="382"/>
    </location>
</feature>
<keyword evidence="2" id="KW-1003">Cell membrane</keyword>
<evidence type="ECO:0000256" key="4">
    <source>
        <dbReference type="ARBA" id="ARBA00022989"/>
    </source>
</evidence>
<comment type="subcellular location">
    <subcellularLocation>
        <location evidence="1">Cell membrane</location>
        <topology evidence="1">Multi-pass membrane protein</topology>
    </subcellularLocation>
</comment>
<feature type="transmembrane region" description="Helical" evidence="6">
    <location>
        <begin position="223"/>
        <end position="246"/>
    </location>
</feature>
<dbReference type="PANTHER" id="PTHR30250:SF11">
    <property type="entry name" value="O-ANTIGEN TRANSPORTER-RELATED"/>
    <property type="match status" value="1"/>
</dbReference>
<feature type="transmembrane region" description="Helical" evidence="6">
    <location>
        <begin position="85"/>
        <end position="105"/>
    </location>
</feature>
<keyword evidence="4 6" id="KW-1133">Transmembrane helix</keyword>
<feature type="transmembrane region" description="Helical" evidence="6">
    <location>
        <begin position="388"/>
        <end position="408"/>
    </location>
</feature>
<evidence type="ECO:0000256" key="5">
    <source>
        <dbReference type="ARBA" id="ARBA00023136"/>
    </source>
</evidence>
<feature type="transmembrane region" description="Helical" evidence="6">
    <location>
        <begin position="477"/>
        <end position="497"/>
    </location>
</feature>
<dbReference type="EMBL" id="BAABLX010000009">
    <property type="protein sequence ID" value="GAA4939878.1"/>
    <property type="molecule type" value="Genomic_DNA"/>
</dbReference>
<dbReference type="PANTHER" id="PTHR30250">
    <property type="entry name" value="PST FAMILY PREDICTED COLANIC ACID TRANSPORTER"/>
    <property type="match status" value="1"/>
</dbReference>
<evidence type="ECO:0000256" key="3">
    <source>
        <dbReference type="ARBA" id="ARBA00022692"/>
    </source>
</evidence>
<evidence type="ECO:0000313" key="7">
    <source>
        <dbReference type="EMBL" id="GAA4939878.1"/>
    </source>
</evidence>
<evidence type="ECO:0000256" key="2">
    <source>
        <dbReference type="ARBA" id="ARBA00022475"/>
    </source>
</evidence>
<protein>
    <recommendedName>
        <fullName evidence="9">Lipopolysaccharide biosynthesis protein</fullName>
    </recommendedName>
</protein>